<dbReference type="Proteomes" id="UP000218676">
    <property type="component" value="Chromosome 1"/>
</dbReference>
<reference evidence="7" key="1">
    <citation type="journal article" date="2017" name="Genome Announc.">
        <title>Whole-Genome Sequence of Photobacterium damselae subsp. piscicida Strain 91-197, Isolated from Hybrid Striped Bass (Morone sp.) in the United States.</title>
        <authorList>
            <person name="Teru Y."/>
            <person name="Hikima J."/>
            <person name="Kono T."/>
            <person name="Sakai M."/>
            <person name="Takano T."/>
            <person name="Hawke J.P."/>
            <person name="Takeyama H."/>
            <person name="Aoki T."/>
        </authorList>
    </citation>
    <scope>NUCLEOTIDE SEQUENCE</scope>
    <source>
        <strain evidence="7">91-197</strain>
    </source>
</reference>
<dbReference type="RefSeq" id="WP_086957511.1">
    <property type="nucleotide sequence ID" value="NZ_AP018045.1"/>
</dbReference>
<name>A0A1V1V818_PHODP</name>
<reference evidence="9" key="2">
    <citation type="submission" date="2017-05" db="EMBL/GenBank/DDBJ databases">
        <title>Whole genome sequence of fish pathogenic bacteria, Photobacterium damselae subsp. piscicida, strain 91-197, isolated from hybrid striped bass (Morone sp.) in USA.</title>
        <authorList>
            <person name="Teru Y."/>
            <person name="Hikima J."/>
            <person name="Kono T."/>
            <person name="Sakai M."/>
            <person name="Takano T."/>
            <person name="Hawke J.P."/>
            <person name="Takeyama H."/>
            <person name="Aoki T."/>
        </authorList>
    </citation>
    <scope>NUCLEOTIDE SEQUENCE [LARGE SCALE GENOMIC DNA]</scope>
    <source>
        <strain evidence="9">91-197</strain>
    </source>
</reference>
<dbReference type="NCBIfam" id="TIGR00668">
    <property type="entry name" value="apaH"/>
    <property type="match status" value="1"/>
</dbReference>
<dbReference type="Proteomes" id="UP000516656">
    <property type="component" value="Chromosome 1"/>
</dbReference>
<protein>
    <recommendedName>
        <fullName evidence="5">Bis(5'-nucleosyl)-tetraphosphatase, symmetrical</fullName>
        <ecNumber evidence="5">3.6.1.41</ecNumber>
    </recommendedName>
    <alternativeName>
        <fullName evidence="5">Ap4A hydrolase</fullName>
    </alternativeName>
    <alternativeName>
        <fullName evidence="5">Diadenosine 5',5'''-P1,P4-tetraphosphate pyrophosphohydrolase</fullName>
    </alternativeName>
    <alternativeName>
        <fullName evidence="5">Diadenosine tetraphosphatase</fullName>
    </alternativeName>
</protein>
<dbReference type="EC" id="3.6.1.41" evidence="5"/>
<dbReference type="GO" id="GO:0008803">
    <property type="term" value="F:bis(5'-nucleosyl)-tetraphosphatase (symmetrical) activity"/>
    <property type="evidence" value="ECO:0007669"/>
    <property type="project" value="UniProtKB-UniRule"/>
</dbReference>
<dbReference type="SUPFAM" id="SSF56300">
    <property type="entry name" value="Metallo-dependent phosphatases"/>
    <property type="match status" value="1"/>
</dbReference>
<evidence type="ECO:0000313" key="10">
    <source>
        <dbReference type="Proteomes" id="UP000516656"/>
    </source>
</evidence>
<comment type="function">
    <text evidence="1 5">Hydrolyzes diadenosine 5',5'''-P1,P4-tetraphosphate to yield ADP.</text>
</comment>
<dbReference type="EMBL" id="CP061854">
    <property type="protein sequence ID" value="QOD56242.1"/>
    <property type="molecule type" value="Genomic_DNA"/>
</dbReference>
<comment type="catalytic activity">
    <reaction evidence="4 5">
        <text>P(1),P(4)-bis(5'-adenosyl) tetraphosphate + H2O = 2 ADP + 2 H(+)</text>
        <dbReference type="Rhea" id="RHEA:24252"/>
        <dbReference type="ChEBI" id="CHEBI:15377"/>
        <dbReference type="ChEBI" id="CHEBI:15378"/>
        <dbReference type="ChEBI" id="CHEBI:58141"/>
        <dbReference type="ChEBI" id="CHEBI:456216"/>
        <dbReference type="EC" id="3.6.1.41"/>
    </reaction>
</comment>
<accession>A0A1V1V818</accession>
<dbReference type="AlphaFoldDB" id="A0A1V1V818"/>
<comment type="similarity">
    <text evidence="2 5">Belongs to the Ap4A hydrolase family.</text>
</comment>
<feature type="domain" description="Calcineurin-like phosphoesterase" evidence="6">
    <location>
        <begin position="3"/>
        <end position="152"/>
    </location>
</feature>
<evidence type="ECO:0000313" key="9">
    <source>
        <dbReference type="Proteomes" id="UP000218676"/>
    </source>
</evidence>
<evidence type="ECO:0000259" key="6">
    <source>
        <dbReference type="Pfam" id="PF00149"/>
    </source>
</evidence>
<dbReference type="NCBIfam" id="NF001204">
    <property type="entry name" value="PRK00166.1"/>
    <property type="match status" value="1"/>
</dbReference>
<evidence type="ECO:0000313" key="7">
    <source>
        <dbReference type="EMBL" id="BAX51784.1"/>
    </source>
</evidence>
<proteinExistence type="inferred from homology"/>
<dbReference type="CDD" id="cd07422">
    <property type="entry name" value="MPP_ApaH"/>
    <property type="match status" value="1"/>
</dbReference>
<evidence type="ECO:0000256" key="2">
    <source>
        <dbReference type="ARBA" id="ARBA00005419"/>
    </source>
</evidence>
<dbReference type="InterPro" id="IPR029052">
    <property type="entry name" value="Metallo-depent_PP-like"/>
</dbReference>
<dbReference type="InterPro" id="IPR004843">
    <property type="entry name" value="Calcineurin-like_PHP"/>
</dbReference>
<dbReference type="PANTHER" id="PTHR40942">
    <property type="match status" value="1"/>
</dbReference>
<dbReference type="Gene3D" id="3.60.21.10">
    <property type="match status" value="1"/>
</dbReference>
<dbReference type="Pfam" id="PF00149">
    <property type="entry name" value="Metallophos"/>
    <property type="match status" value="1"/>
</dbReference>
<dbReference type="PIRSF" id="PIRSF000903">
    <property type="entry name" value="B5n-ttraPtase_sm"/>
    <property type="match status" value="1"/>
</dbReference>
<evidence type="ECO:0000256" key="5">
    <source>
        <dbReference type="HAMAP-Rule" id="MF_00199"/>
    </source>
</evidence>
<dbReference type="InterPro" id="IPR004617">
    <property type="entry name" value="ApaH"/>
</dbReference>
<dbReference type="EMBL" id="AP018045">
    <property type="protein sequence ID" value="BAX51784.1"/>
    <property type="molecule type" value="Genomic_DNA"/>
</dbReference>
<keyword evidence="3 5" id="KW-0378">Hydrolase</keyword>
<sequence>MATYIVGDIQGCFDDLEKLLQQVQFDANTDELWLAGDLVARGPKSLQTLRFVKALGNAATIVLGNHDLHFLAVANGIAKAKPKDKIHDIFTASDGKELLNWLRIQPILAEHPQHNFVMVHAGITPQWSLKQARTQARHVESVLQSDRYLWLLTNMYGDGPNLWQDNLTELEQLRFTINNFTRMRFCYPDGRLDMACKEGPDSQSVTELKPWFDIPRLTPIEKTILFGHWAALMGHQDEHCIGLDTGCVWGNSLTMMRWEDKAFFSTPCPLYSH</sequence>
<organism evidence="8 10">
    <name type="scientific">Photobacterium damsela subsp. piscicida</name>
    <name type="common">Pasteurella piscicida</name>
    <dbReference type="NCBI Taxonomy" id="38294"/>
    <lineage>
        <taxon>Bacteria</taxon>
        <taxon>Pseudomonadati</taxon>
        <taxon>Pseudomonadota</taxon>
        <taxon>Gammaproteobacteria</taxon>
        <taxon>Vibrionales</taxon>
        <taxon>Vibrionaceae</taxon>
        <taxon>Photobacterium</taxon>
    </lineage>
</organism>
<evidence type="ECO:0000313" key="8">
    <source>
        <dbReference type="EMBL" id="QOD56242.1"/>
    </source>
</evidence>
<evidence type="ECO:0000256" key="1">
    <source>
        <dbReference type="ARBA" id="ARBA00003413"/>
    </source>
</evidence>
<evidence type="ECO:0000256" key="3">
    <source>
        <dbReference type="ARBA" id="ARBA00022801"/>
    </source>
</evidence>
<dbReference type="HAMAP" id="MF_00199">
    <property type="entry name" value="ApaH"/>
    <property type="match status" value="1"/>
</dbReference>
<evidence type="ECO:0000256" key="4">
    <source>
        <dbReference type="ARBA" id="ARBA00049417"/>
    </source>
</evidence>
<reference evidence="8 10" key="3">
    <citation type="submission" date="2020-09" db="EMBL/GenBank/DDBJ databases">
        <title>Complete, closed and curated genome sequences of Photobacterium damselae subsp. piscicida isolates from Australia indicate localised evolution and additional plasmid-borne pathogenicity mechanisms.</title>
        <authorList>
            <person name="Baseggio L."/>
            <person name="Silayeva O."/>
            <person name="Buller N."/>
            <person name="Landos M."/>
            <person name="Engelstaedter J."/>
            <person name="Barnes A.C."/>
        </authorList>
    </citation>
    <scope>NUCLEOTIDE SEQUENCE [LARGE SCALE GENOMIC DNA]</scope>
    <source>
        <strain evidence="8 10">AS-16-0540-1</strain>
    </source>
</reference>
<dbReference type="PANTHER" id="PTHR40942:SF4">
    <property type="entry name" value="CYTOCHROME C5"/>
    <property type="match status" value="1"/>
</dbReference>
<gene>
    <name evidence="5" type="primary">apaH</name>
    <name evidence="8" type="ORF">IC627_13630</name>
    <name evidence="7" type="ORF">PDPUS_1_00409</name>
</gene>